<evidence type="ECO:0000313" key="2">
    <source>
        <dbReference type="EMBL" id="TCO78518.1"/>
    </source>
</evidence>
<reference evidence="2 3" key="1">
    <citation type="submission" date="2019-03" db="EMBL/GenBank/DDBJ databases">
        <title>Genomic Encyclopedia of Type Strains, Phase IV (KMG-IV): sequencing the most valuable type-strain genomes for metagenomic binning, comparative biology and taxonomic classification.</title>
        <authorList>
            <person name="Goeker M."/>
        </authorList>
    </citation>
    <scope>NUCLEOTIDE SEQUENCE [LARGE SCALE GENOMIC DNA]</scope>
    <source>
        <strain evidence="2 3">DSM 23344</strain>
    </source>
</reference>
<name>A0A4R2L772_9GAMM</name>
<organism evidence="2 3">
    <name type="scientific">Chromatocurvus halotolerans</name>
    <dbReference type="NCBI Taxonomy" id="1132028"/>
    <lineage>
        <taxon>Bacteria</taxon>
        <taxon>Pseudomonadati</taxon>
        <taxon>Pseudomonadota</taxon>
        <taxon>Gammaproteobacteria</taxon>
        <taxon>Cellvibrionales</taxon>
        <taxon>Halieaceae</taxon>
        <taxon>Chromatocurvus</taxon>
    </lineage>
</organism>
<feature type="transmembrane region" description="Helical" evidence="1">
    <location>
        <begin position="6"/>
        <end position="25"/>
    </location>
</feature>
<gene>
    <name evidence="2" type="ORF">EV688_101335</name>
</gene>
<keyword evidence="1" id="KW-0472">Membrane</keyword>
<keyword evidence="1" id="KW-1133">Transmembrane helix</keyword>
<dbReference type="EMBL" id="SLWX01000001">
    <property type="protein sequence ID" value="TCO78518.1"/>
    <property type="molecule type" value="Genomic_DNA"/>
</dbReference>
<protein>
    <submittedName>
        <fullName evidence="2">Uncharacterized protein</fullName>
    </submittedName>
</protein>
<dbReference type="AlphaFoldDB" id="A0A4R2L772"/>
<dbReference type="Proteomes" id="UP000294980">
    <property type="component" value="Unassembled WGS sequence"/>
</dbReference>
<evidence type="ECO:0000256" key="1">
    <source>
        <dbReference type="SAM" id="Phobius"/>
    </source>
</evidence>
<dbReference type="RefSeq" id="WP_162883860.1">
    <property type="nucleotide sequence ID" value="NZ_QQSW01000006.1"/>
</dbReference>
<sequence length="52" mass="5986">MSNFEVLILGKFLLTFSVLLGIPLWQLYSLRRERRVEESTCTEDGRLDPEGG</sequence>
<comment type="caution">
    <text evidence="2">The sequence shown here is derived from an EMBL/GenBank/DDBJ whole genome shotgun (WGS) entry which is preliminary data.</text>
</comment>
<accession>A0A4R2L772</accession>
<keyword evidence="3" id="KW-1185">Reference proteome</keyword>
<keyword evidence="1" id="KW-0812">Transmembrane</keyword>
<proteinExistence type="predicted"/>
<evidence type="ECO:0000313" key="3">
    <source>
        <dbReference type="Proteomes" id="UP000294980"/>
    </source>
</evidence>